<name>A0AAV7U062_PLEWA</name>
<evidence type="ECO:0008006" key="3">
    <source>
        <dbReference type="Google" id="ProtNLM"/>
    </source>
</evidence>
<dbReference type="AlphaFoldDB" id="A0AAV7U062"/>
<accession>A0AAV7U062</accession>
<dbReference type="SUPFAM" id="SSF52266">
    <property type="entry name" value="SGNH hydrolase"/>
    <property type="match status" value="1"/>
</dbReference>
<gene>
    <name evidence="1" type="ORF">NDU88_007338</name>
</gene>
<dbReference type="EMBL" id="JANPWB010000006">
    <property type="protein sequence ID" value="KAJ1182143.1"/>
    <property type="molecule type" value="Genomic_DNA"/>
</dbReference>
<dbReference type="Proteomes" id="UP001066276">
    <property type="component" value="Chromosome 3_2"/>
</dbReference>
<evidence type="ECO:0000313" key="1">
    <source>
        <dbReference type="EMBL" id="KAJ1182143.1"/>
    </source>
</evidence>
<organism evidence="1 2">
    <name type="scientific">Pleurodeles waltl</name>
    <name type="common">Iberian ribbed newt</name>
    <dbReference type="NCBI Taxonomy" id="8319"/>
    <lineage>
        <taxon>Eukaryota</taxon>
        <taxon>Metazoa</taxon>
        <taxon>Chordata</taxon>
        <taxon>Craniata</taxon>
        <taxon>Vertebrata</taxon>
        <taxon>Euteleostomi</taxon>
        <taxon>Amphibia</taxon>
        <taxon>Batrachia</taxon>
        <taxon>Caudata</taxon>
        <taxon>Salamandroidea</taxon>
        <taxon>Salamandridae</taxon>
        <taxon>Pleurodelinae</taxon>
        <taxon>Pleurodeles</taxon>
    </lineage>
</organism>
<keyword evidence="2" id="KW-1185">Reference proteome</keyword>
<proteinExistence type="predicted"/>
<reference evidence="1" key="1">
    <citation type="journal article" date="2022" name="bioRxiv">
        <title>Sequencing and chromosome-scale assembly of the giantPleurodeles waltlgenome.</title>
        <authorList>
            <person name="Brown T."/>
            <person name="Elewa A."/>
            <person name="Iarovenko S."/>
            <person name="Subramanian E."/>
            <person name="Araus A.J."/>
            <person name="Petzold A."/>
            <person name="Susuki M."/>
            <person name="Suzuki K.-i.T."/>
            <person name="Hayashi T."/>
            <person name="Toyoda A."/>
            <person name="Oliveira C."/>
            <person name="Osipova E."/>
            <person name="Leigh N.D."/>
            <person name="Simon A."/>
            <person name="Yun M.H."/>
        </authorList>
    </citation>
    <scope>NUCLEOTIDE SEQUENCE</scope>
    <source>
        <strain evidence="1">20211129_DDA</strain>
        <tissue evidence="1">Liver</tissue>
    </source>
</reference>
<evidence type="ECO:0000313" key="2">
    <source>
        <dbReference type="Proteomes" id="UP001066276"/>
    </source>
</evidence>
<comment type="caution">
    <text evidence="1">The sequence shown here is derived from an EMBL/GenBank/DDBJ whole genome shotgun (WGS) entry which is preliminary data.</text>
</comment>
<protein>
    <recommendedName>
        <fullName evidence="3">SGNH hydrolase-type esterase domain-containing protein</fullName>
    </recommendedName>
</protein>
<sequence length="124" mass="14071">MHPCRVPPSVRARPVARAVHPARRTSQTSIEHTAPASVWVIGHSFVRRAWLFFNMYRSRAQDAGLQFIWIARGGLRLDGLRQLVEEVLRQRLLPPALIILHVGGNDLPTMWSRAVFEDLMVAIS</sequence>